<proteinExistence type="predicted"/>
<feature type="signal peptide" evidence="2">
    <location>
        <begin position="1"/>
        <end position="15"/>
    </location>
</feature>
<evidence type="ECO:0000256" key="2">
    <source>
        <dbReference type="SAM" id="SignalP"/>
    </source>
</evidence>
<feature type="region of interest" description="Disordered" evidence="1">
    <location>
        <begin position="37"/>
        <end position="136"/>
    </location>
</feature>
<keyword evidence="2" id="KW-0732">Signal</keyword>
<accession>A0A9Q0ER35</accession>
<feature type="chain" id="PRO_5040381851" description="Secreted protein" evidence="2">
    <location>
        <begin position="16"/>
        <end position="136"/>
    </location>
</feature>
<dbReference type="AlphaFoldDB" id="A0A9Q0ER35"/>
<sequence length="136" mass="14741">MFPHLFFVILTAASAVTPSVRVALFAVPVSIRASRCQLEPGSQPEAPPMCKPQPQSSESFLKRGRCAEITGGWGNRKPSPSLGTPVFGLNTLSPGSHRRRTGDESRRLQHSNGANVGRPSSQHTMGSEGRKWSRHP</sequence>
<gene>
    <name evidence="3" type="ORF">NHX12_022179</name>
</gene>
<evidence type="ECO:0000313" key="3">
    <source>
        <dbReference type="EMBL" id="KAJ3610085.1"/>
    </source>
</evidence>
<protein>
    <recommendedName>
        <fullName evidence="5">Secreted protein</fullName>
    </recommendedName>
</protein>
<feature type="compositionally biased region" description="Polar residues" evidence="1">
    <location>
        <begin position="110"/>
        <end position="125"/>
    </location>
</feature>
<evidence type="ECO:0008006" key="5">
    <source>
        <dbReference type="Google" id="ProtNLM"/>
    </source>
</evidence>
<dbReference type="Proteomes" id="UP001148018">
    <property type="component" value="Unassembled WGS sequence"/>
</dbReference>
<organism evidence="3 4">
    <name type="scientific">Muraenolepis orangiensis</name>
    <name type="common">Patagonian moray cod</name>
    <dbReference type="NCBI Taxonomy" id="630683"/>
    <lineage>
        <taxon>Eukaryota</taxon>
        <taxon>Metazoa</taxon>
        <taxon>Chordata</taxon>
        <taxon>Craniata</taxon>
        <taxon>Vertebrata</taxon>
        <taxon>Euteleostomi</taxon>
        <taxon>Actinopterygii</taxon>
        <taxon>Neopterygii</taxon>
        <taxon>Teleostei</taxon>
        <taxon>Neoteleostei</taxon>
        <taxon>Acanthomorphata</taxon>
        <taxon>Zeiogadaria</taxon>
        <taxon>Gadariae</taxon>
        <taxon>Gadiformes</taxon>
        <taxon>Muraenolepidoidei</taxon>
        <taxon>Muraenolepididae</taxon>
        <taxon>Muraenolepis</taxon>
    </lineage>
</organism>
<dbReference type="EMBL" id="JANIIK010000038">
    <property type="protein sequence ID" value="KAJ3610085.1"/>
    <property type="molecule type" value="Genomic_DNA"/>
</dbReference>
<reference evidence="3" key="1">
    <citation type="submission" date="2022-07" db="EMBL/GenBank/DDBJ databases">
        <title>Chromosome-level genome of Muraenolepis orangiensis.</title>
        <authorList>
            <person name="Kim J."/>
        </authorList>
    </citation>
    <scope>NUCLEOTIDE SEQUENCE</scope>
    <source>
        <strain evidence="3">KU_S4_2022</strain>
        <tissue evidence="3">Muscle</tissue>
    </source>
</reference>
<keyword evidence="4" id="KW-1185">Reference proteome</keyword>
<comment type="caution">
    <text evidence="3">The sequence shown here is derived from an EMBL/GenBank/DDBJ whole genome shotgun (WGS) entry which is preliminary data.</text>
</comment>
<evidence type="ECO:0000313" key="4">
    <source>
        <dbReference type="Proteomes" id="UP001148018"/>
    </source>
</evidence>
<evidence type="ECO:0000256" key="1">
    <source>
        <dbReference type="SAM" id="MobiDB-lite"/>
    </source>
</evidence>
<name>A0A9Q0ER35_9TELE</name>